<feature type="compositionally biased region" description="Basic residues" evidence="2">
    <location>
        <begin position="681"/>
        <end position="697"/>
    </location>
</feature>
<dbReference type="EMBL" id="BQNB010011194">
    <property type="protein sequence ID" value="GJS87372.1"/>
    <property type="molecule type" value="Genomic_DNA"/>
</dbReference>
<feature type="compositionally biased region" description="Basic and acidic residues" evidence="2">
    <location>
        <begin position="296"/>
        <end position="309"/>
    </location>
</feature>
<feature type="compositionally biased region" description="Basic and acidic residues" evidence="2">
    <location>
        <begin position="362"/>
        <end position="371"/>
    </location>
</feature>
<dbReference type="Proteomes" id="UP001151760">
    <property type="component" value="Unassembled WGS sequence"/>
</dbReference>
<reference evidence="3" key="2">
    <citation type="submission" date="2022-01" db="EMBL/GenBank/DDBJ databases">
        <authorList>
            <person name="Yamashiro T."/>
            <person name="Shiraishi A."/>
            <person name="Satake H."/>
            <person name="Nakayama K."/>
        </authorList>
    </citation>
    <scope>NUCLEOTIDE SEQUENCE</scope>
</reference>
<name>A0ABQ4ZEH2_9ASTR</name>
<reference evidence="3" key="1">
    <citation type="journal article" date="2022" name="Int. J. Mol. Sci.">
        <title>Draft Genome of Tanacetum Coccineum: Genomic Comparison of Closely Related Tanacetum-Family Plants.</title>
        <authorList>
            <person name="Yamashiro T."/>
            <person name="Shiraishi A."/>
            <person name="Nakayama K."/>
            <person name="Satake H."/>
        </authorList>
    </citation>
    <scope>NUCLEOTIDE SEQUENCE</scope>
</reference>
<comment type="caution">
    <text evidence="3">The sequence shown here is derived from an EMBL/GenBank/DDBJ whole genome shotgun (WGS) entry which is preliminary data.</text>
</comment>
<protein>
    <submittedName>
        <fullName evidence="3">Uncharacterized protein</fullName>
    </submittedName>
</protein>
<keyword evidence="4" id="KW-1185">Reference proteome</keyword>
<organism evidence="3 4">
    <name type="scientific">Tanacetum coccineum</name>
    <dbReference type="NCBI Taxonomy" id="301880"/>
    <lineage>
        <taxon>Eukaryota</taxon>
        <taxon>Viridiplantae</taxon>
        <taxon>Streptophyta</taxon>
        <taxon>Embryophyta</taxon>
        <taxon>Tracheophyta</taxon>
        <taxon>Spermatophyta</taxon>
        <taxon>Magnoliopsida</taxon>
        <taxon>eudicotyledons</taxon>
        <taxon>Gunneridae</taxon>
        <taxon>Pentapetalae</taxon>
        <taxon>asterids</taxon>
        <taxon>campanulids</taxon>
        <taxon>Asterales</taxon>
        <taxon>Asteraceae</taxon>
        <taxon>Asteroideae</taxon>
        <taxon>Anthemideae</taxon>
        <taxon>Anthemidinae</taxon>
        <taxon>Tanacetum</taxon>
    </lineage>
</organism>
<evidence type="ECO:0000256" key="1">
    <source>
        <dbReference type="SAM" id="Coils"/>
    </source>
</evidence>
<feature type="compositionally biased region" description="Polar residues" evidence="2">
    <location>
        <begin position="171"/>
        <end position="196"/>
    </location>
</feature>
<feature type="region of interest" description="Disordered" evidence="2">
    <location>
        <begin position="362"/>
        <end position="381"/>
    </location>
</feature>
<feature type="region of interest" description="Disordered" evidence="2">
    <location>
        <begin position="293"/>
        <end position="320"/>
    </location>
</feature>
<accession>A0ABQ4ZEH2</accession>
<feature type="region of interest" description="Disordered" evidence="2">
    <location>
        <begin position="621"/>
        <end position="699"/>
    </location>
</feature>
<gene>
    <name evidence="3" type="ORF">Tco_0770008</name>
</gene>
<proteinExistence type="predicted"/>
<feature type="coiled-coil region" evidence="1">
    <location>
        <begin position="498"/>
        <end position="534"/>
    </location>
</feature>
<evidence type="ECO:0000313" key="4">
    <source>
        <dbReference type="Proteomes" id="UP001151760"/>
    </source>
</evidence>
<feature type="region of interest" description="Disordered" evidence="2">
    <location>
        <begin position="150"/>
        <end position="222"/>
    </location>
</feature>
<feature type="compositionally biased region" description="Basic and acidic residues" evidence="2">
    <location>
        <begin position="197"/>
        <end position="208"/>
    </location>
</feature>
<feature type="compositionally biased region" description="Basic and acidic residues" evidence="2">
    <location>
        <begin position="621"/>
        <end position="654"/>
    </location>
</feature>
<keyword evidence="1" id="KW-0175">Coiled coil</keyword>
<evidence type="ECO:0000313" key="3">
    <source>
        <dbReference type="EMBL" id="GJS87372.1"/>
    </source>
</evidence>
<evidence type="ECO:0000256" key="2">
    <source>
        <dbReference type="SAM" id="MobiDB-lite"/>
    </source>
</evidence>
<sequence>MAALKSYPKHNMVAYLEKIEENSQFHKIVNFISQIKATISGQTVLISESSIRRDLLFNDDNGIDCLIVADIYENLPLMRNLKAKKKFLMFPRFVQVFLNNQLQNIPALLDNLPIPVLSKKIFTNMTRRGLHFSRHVTPLFLNMLVPTTVEEGEGSGTHTEPQPTPFPTQPSVGDQTHITESSSRPENTQNSRNTLEGTRRSEGDHVQLPHDSPFLGGHTSDIAEGDLNQEELFVLCTNLSNRILALETSKDAQAAKILKLKTRIKKLENKCKPSISHHKAWLRSVSILSMKKKMGKKDSISKQGRKDAKPGPTLDDSAFDDLNADLAHGMDYMEIEDEELKATNDNEQLNITNDIVIIEEKGSGEKGRSTEDPVSTAVPKDSTVVPEEVGITMPEVSTASIPADSTAPHTPTTVFEDEYIFLVDALVMLSDKTKLKGVEIKEIKDTDRPARSVLTLKPLPTIDPKDKGKGILEEEHEPVNIKSKGQEEAQMAMDEKVARQLDEQLQAELERERVAKEEATNAALIREYDEIQARINADSIVAARLQEEEREKFTVEERAKFLHDTIAAQRKHVGSYKHAQLNRKNFEEIQVLYERQKKSIQDFVPIGSAEDERLIEKMNKKAVGEDTSNKEKVLEEPDSTKMGVKQEEVEESTRKRPGTILKMTARKKARKQTQADGDASKKRKGRPRMKRMSKRKKTDFDLEEEEHLKNFLKIVLDEEGIVNYEVLKKRFPISNWESKFYYYDRHGAEAIYYRIFRSDGSSRWIKTFSEMMTMFDRLDLVELYNLVMQRFETITPEGVDLVLWGDLRTIWDFYENCGVHTLILEDGTEFYMLAERKYPLTKETLEKMMYLNLVAESASDSAYNLLRFIQKQIDESRGYDGSEKDL</sequence>